<keyword evidence="1" id="KW-0812">Transmembrane</keyword>
<dbReference type="Proteomes" id="UP000006691">
    <property type="component" value="Chromosome"/>
</dbReference>
<reference evidence="3" key="1">
    <citation type="submission" date="2011-04" db="EMBL/GenBank/DDBJ databases">
        <title>Genome sequence of Solibacillus silvestris StLB046.</title>
        <authorList>
            <person name="Morohoshi T."/>
            <person name="Someya N."/>
            <person name="Ikeda T."/>
        </authorList>
    </citation>
    <scope>NUCLEOTIDE SEQUENCE [LARGE SCALE GENOMIC DNA]</scope>
    <source>
        <strain evidence="3">StLB046</strain>
    </source>
</reference>
<evidence type="ECO:0000313" key="2">
    <source>
        <dbReference type="EMBL" id="BAK15867.1"/>
    </source>
</evidence>
<evidence type="ECO:0000256" key="1">
    <source>
        <dbReference type="SAM" id="Phobius"/>
    </source>
</evidence>
<dbReference type="STRING" id="1002809.SSIL_1444"/>
<reference evidence="2 3" key="2">
    <citation type="journal article" date="2012" name="J. Biosci. Bioeng.">
        <title>Complete genome sequence and characterization of the N-acylhomoserine lactone-degrading gene of the potato leaf-associated Solibacillus silvestris.</title>
        <authorList>
            <person name="Morohoshi T."/>
            <person name="Tominaga Y."/>
            <person name="Someya N."/>
            <person name="Ikeda T."/>
        </authorList>
    </citation>
    <scope>NUCLEOTIDE SEQUENCE [LARGE SCALE GENOMIC DNA]</scope>
    <source>
        <strain evidence="2 3">StLB046</strain>
    </source>
</reference>
<sequence length="126" mass="14099">MKNVTAVEIVLSYVSLGWAYVLFTSPLLFESSDNWNQVQQIMPYEWLVGSVALIAAVTKIIGLILKNKRIRWIGLIMSAIFWITIAAGMLIAKGYLDFTTGFVVYSGMAILSLWTSKEVMLDGRTD</sequence>
<dbReference type="EMBL" id="AP012157">
    <property type="protein sequence ID" value="BAK15867.1"/>
    <property type="molecule type" value="Genomic_DNA"/>
</dbReference>
<keyword evidence="3" id="KW-1185">Reference proteome</keyword>
<accession>F2F2M9</accession>
<keyword evidence="1" id="KW-1133">Transmembrane helix</keyword>
<dbReference type="eggNOG" id="ENOG50344FH">
    <property type="taxonomic scope" value="Bacteria"/>
</dbReference>
<evidence type="ECO:0000313" key="3">
    <source>
        <dbReference type="Proteomes" id="UP000006691"/>
    </source>
</evidence>
<proteinExistence type="predicted"/>
<organism evidence="2 3">
    <name type="scientific">Solibacillus silvestris (strain StLB046)</name>
    <name type="common">Bacillus silvestris</name>
    <dbReference type="NCBI Taxonomy" id="1002809"/>
    <lineage>
        <taxon>Bacteria</taxon>
        <taxon>Bacillati</taxon>
        <taxon>Bacillota</taxon>
        <taxon>Bacilli</taxon>
        <taxon>Bacillales</taxon>
        <taxon>Caryophanaceae</taxon>
        <taxon>Solibacillus</taxon>
    </lineage>
</organism>
<keyword evidence="1" id="KW-0472">Membrane</keyword>
<dbReference type="KEGG" id="siv:SSIL_1444"/>
<dbReference type="AlphaFoldDB" id="F2F2M9"/>
<dbReference type="RefSeq" id="WP_014823320.1">
    <property type="nucleotide sequence ID" value="NC_018065.1"/>
</dbReference>
<feature type="transmembrane region" description="Helical" evidence="1">
    <location>
        <begin position="7"/>
        <end position="29"/>
    </location>
</feature>
<feature type="transmembrane region" description="Helical" evidence="1">
    <location>
        <begin position="72"/>
        <end position="92"/>
    </location>
</feature>
<gene>
    <name evidence="2" type="ordered locus">SSIL_1444</name>
</gene>
<name>F2F2M9_SOLSS</name>
<protein>
    <submittedName>
        <fullName evidence="2">Ammonia permease</fullName>
    </submittedName>
</protein>
<feature type="transmembrane region" description="Helical" evidence="1">
    <location>
        <begin position="41"/>
        <end position="65"/>
    </location>
</feature>
<dbReference type="HOGENOM" id="CLU_1980101_0_0_9"/>
<dbReference type="PATRIC" id="fig|1002809.3.peg.1458"/>
<feature type="transmembrane region" description="Helical" evidence="1">
    <location>
        <begin position="98"/>
        <end position="115"/>
    </location>
</feature>